<proteinExistence type="predicted"/>
<dbReference type="AlphaFoldDB" id="A0A2I0UDC0"/>
<dbReference type="EMBL" id="KZ505858">
    <property type="protein sequence ID" value="PKU43993.1"/>
    <property type="molecule type" value="Genomic_DNA"/>
</dbReference>
<accession>A0A2I0UDC0</accession>
<keyword evidence="2" id="KW-1185">Reference proteome</keyword>
<dbReference type="Proteomes" id="UP000233556">
    <property type="component" value="Unassembled WGS sequence"/>
</dbReference>
<reference evidence="2" key="2">
    <citation type="submission" date="2017-12" db="EMBL/GenBank/DDBJ databases">
        <title>Genome sequence of the Bar-tailed Godwit (Limosa lapponica baueri).</title>
        <authorList>
            <person name="Lima N.C.B."/>
            <person name="Parody-Merino A.M."/>
            <person name="Battley P.F."/>
            <person name="Fidler A.E."/>
            <person name="Prosdocimi F."/>
        </authorList>
    </citation>
    <scope>NUCLEOTIDE SEQUENCE [LARGE SCALE GENOMIC DNA]</scope>
</reference>
<reference evidence="2" key="1">
    <citation type="submission" date="2017-11" db="EMBL/GenBank/DDBJ databases">
        <authorList>
            <person name="Lima N.C."/>
            <person name="Parody-Merino A.M."/>
            <person name="Battley P.F."/>
            <person name="Fidler A.E."/>
            <person name="Prosdocimi F."/>
        </authorList>
    </citation>
    <scope>NUCLEOTIDE SEQUENCE [LARGE SCALE GENOMIC DNA]</scope>
</reference>
<protein>
    <submittedName>
        <fullName evidence="1">Uncharacterized protein</fullName>
    </submittedName>
</protein>
<gene>
    <name evidence="1" type="ORF">llap_5712</name>
</gene>
<dbReference type="OrthoDB" id="156886at2759"/>
<evidence type="ECO:0000313" key="1">
    <source>
        <dbReference type="EMBL" id="PKU43993.1"/>
    </source>
</evidence>
<evidence type="ECO:0000313" key="2">
    <source>
        <dbReference type="Proteomes" id="UP000233556"/>
    </source>
</evidence>
<dbReference type="PANTHER" id="PTHR33332">
    <property type="entry name" value="REVERSE TRANSCRIPTASE DOMAIN-CONTAINING PROTEIN"/>
    <property type="match status" value="1"/>
</dbReference>
<organism evidence="1 2">
    <name type="scientific">Limosa lapponica baueri</name>
    <dbReference type="NCBI Taxonomy" id="1758121"/>
    <lineage>
        <taxon>Eukaryota</taxon>
        <taxon>Metazoa</taxon>
        <taxon>Chordata</taxon>
        <taxon>Craniata</taxon>
        <taxon>Vertebrata</taxon>
        <taxon>Euteleostomi</taxon>
        <taxon>Archelosauria</taxon>
        <taxon>Archosauria</taxon>
        <taxon>Dinosauria</taxon>
        <taxon>Saurischia</taxon>
        <taxon>Theropoda</taxon>
        <taxon>Coelurosauria</taxon>
        <taxon>Aves</taxon>
        <taxon>Neognathae</taxon>
        <taxon>Neoaves</taxon>
        <taxon>Charadriiformes</taxon>
        <taxon>Scolopacidae</taxon>
        <taxon>Limosa</taxon>
    </lineage>
</organism>
<name>A0A2I0UDC0_LIMLA</name>
<sequence>MELLQFTGDRNAEETPKSRLTSSSYCHQTEFSQYPLFKTKTLKEVRFIPSIKAEEIVTKQYSMGVLRFMWKYFNEDEKDLNLASQYNGIAKVSIKKNGKAMEKINVQEAYLKIHKRNVMLFRFPKKAHMQAKGEEEKDLGVLVDEKLNMRRQCVLAAQKANCILGCIKRSMISRSWEVILPLYSALVRPHLEYCIHLWSPQHRKDMDLLEPV</sequence>